<dbReference type="InterPro" id="IPR001303">
    <property type="entry name" value="Aldolase_II/adducin_N"/>
</dbReference>
<keyword evidence="2" id="KW-0456">Lyase</keyword>
<sequence>MSGSDVPDQLGSDLRQLVSMASRILGAADQGDFIWGHASARDPDDRGAWIKQSGWGLTEVTPERVHLVARNGQLLEGDGPLHIEFPIHTEIYAARPDVGGVVHAHSPHAVALAAAGVELRPVSHAATLFVPPAVPRFTETADLIRTPELGAAVAATLGSANAVFLVNHGIVAVGPDVQTATVTALLLETAAEQQLRTLAFGGTPTWSDDGEALAKRDRIYHPRALRSVWDHLVRQL</sequence>
<dbReference type="SMART" id="SM01007">
    <property type="entry name" value="Aldolase_II"/>
    <property type="match status" value="1"/>
</dbReference>
<dbReference type="PANTHER" id="PTHR22789">
    <property type="entry name" value="FUCULOSE PHOSPHATE ALDOLASE"/>
    <property type="match status" value="1"/>
</dbReference>
<dbReference type="Gene3D" id="3.40.225.10">
    <property type="entry name" value="Class II aldolase/adducin N-terminal domain"/>
    <property type="match status" value="1"/>
</dbReference>
<evidence type="ECO:0000256" key="2">
    <source>
        <dbReference type="ARBA" id="ARBA00023239"/>
    </source>
</evidence>
<comment type="caution">
    <text evidence="4">The sequence shown here is derived from an EMBL/GenBank/DDBJ whole genome shotgun (WGS) entry which is preliminary data.</text>
</comment>
<accession>A0A939BZ47</accession>
<feature type="domain" description="Class II aldolase/adducin N-terminal" evidence="3">
    <location>
        <begin position="16"/>
        <end position="195"/>
    </location>
</feature>
<evidence type="ECO:0000313" key="5">
    <source>
        <dbReference type="Proteomes" id="UP000663792"/>
    </source>
</evidence>
<dbReference type="Pfam" id="PF00596">
    <property type="entry name" value="Aldolase_II"/>
    <property type="match status" value="1"/>
</dbReference>
<dbReference type="GO" id="GO:0005829">
    <property type="term" value="C:cytosol"/>
    <property type="evidence" value="ECO:0007669"/>
    <property type="project" value="TreeGrafter"/>
</dbReference>
<reference evidence="4" key="1">
    <citation type="submission" date="2021-01" db="EMBL/GenBank/DDBJ databases">
        <title>YIM 132084 draft genome.</title>
        <authorList>
            <person name="An D."/>
        </authorList>
    </citation>
    <scope>NUCLEOTIDE SEQUENCE</scope>
    <source>
        <strain evidence="4">YIM 132084</strain>
    </source>
</reference>
<gene>
    <name evidence="4" type="ORF">JL106_10805</name>
</gene>
<dbReference type="GO" id="GO:0016832">
    <property type="term" value="F:aldehyde-lyase activity"/>
    <property type="evidence" value="ECO:0007669"/>
    <property type="project" value="TreeGrafter"/>
</dbReference>
<dbReference type="InterPro" id="IPR036409">
    <property type="entry name" value="Aldolase_II/adducin_N_sf"/>
</dbReference>
<name>A0A939BZ47_9ACTN</name>
<protein>
    <submittedName>
        <fullName evidence="4">Class II aldolase/adducin family protein</fullName>
    </submittedName>
</protein>
<keyword evidence="5" id="KW-1185">Reference proteome</keyword>
<dbReference type="Proteomes" id="UP000663792">
    <property type="component" value="Unassembled WGS sequence"/>
</dbReference>
<dbReference type="InterPro" id="IPR050197">
    <property type="entry name" value="Aldolase_class_II_sugar_metab"/>
</dbReference>
<dbReference type="SUPFAM" id="SSF53639">
    <property type="entry name" value="AraD/HMP-PK domain-like"/>
    <property type="match status" value="1"/>
</dbReference>
<dbReference type="EMBL" id="JAERWK010000012">
    <property type="protein sequence ID" value="MBM9467770.1"/>
    <property type="molecule type" value="Genomic_DNA"/>
</dbReference>
<dbReference type="RefSeq" id="WP_205260701.1">
    <property type="nucleotide sequence ID" value="NZ_JAERWK010000012.1"/>
</dbReference>
<proteinExistence type="predicted"/>
<organism evidence="4 5">
    <name type="scientific">Nakamurella leprariae</name>
    <dbReference type="NCBI Taxonomy" id="2803911"/>
    <lineage>
        <taxon>Bacteria</taxon>
        <taxon>Bacillati</taxon>
        <taxon>Actinomycetota</taxon>
        <taxon>Actinomycetes</taxon>
        <taxon>Nakamurellales</taxon>
        <taxon>Nakamurellaceae</taxon>
        <taxon>Nakamurella</taxon>
    </lineage>
</organism>
<dbReference type="GO" id="GO:0019323">
    <property type="term" value="P:pentose catabolic process"/>
    <property type="evidence" value="ECO:0007669"/>
    <property type="project" value="TreeGrafter"/>
</dbReference>
<evidence type="ECO:0000259" key="3">
    <source>
        <dbReference type="SMART" id="SM01007"/>
    </source>
</evidence>
<dbReference type="GO" id="GO:0046872">
    <property type="term" value="F:metal ion binding"/>
    <property type="evidence" value="ECO:0007669"/>
    <property type="project" value="UniProtKB-KW"/>
</dbReference>
<dbReference type="PANTHER" id="PTHR22789:SF0">
    <property type="entry name" value="3-OXO-TETRONATE 4-PHOSPHATE DECARBOXYLASE-RELATED"/>
    <property type="match status" value="1"/>
</dbReference>
<keyword evidence="1" id="KW-0479">Metal-binding</keyword>
<evidence type="ECO:0000313" key="4">
    <source>
        <dbReference type="EMBL" id="MBM9467770.1"/>
    </source>
</evidence>
<dbReference type="AlphaFoldDB" id="A0A939BZ47"/>
<evidence type="ECO:0000256" key="1">
    <source>
        <dbReference type="ARBA" id="ARBA00022723"/>
    </source>
</evidence>